<dbReference type="RefSeq" id="WP_184916345.1">
    <property type="nucleotide sequence ID" value="NZ_JACHMO010000001.1"/>
</dbReference>
<evidence type="ECO:0000256" key="1">
    <source>
        <dbReference type="SAM" id="SignalP"/>
    </source>
</evidence>
<dbReference type="AlphaFoldDB" id="A0A7W9HFH8"/>
<dbReference type="SUPFAM" id="SSF52266">
    <property type="entry name" value="SGNH hydrolase"/>
    <property type="match status" value="1"/>
</dbReference>
<accession>A0A7W9HFH8</accession>
<dbReference type="Pfam" id="PF13472">
    <property type="entry name" value="Lipase_GDSL_2"/>
    <property type="match status" value="1"/>
</dbReference>
<gene>
    <name evidence="3" type="ORF">F4560_000799</name>
</gene>
<comment type="caution">
    <text evidence="3">The sequence shown here is derived from an EMBL/GenBank/DDBJ whole genome shotgun (WGS) entry which is preliminary data.</text>
</comment>
<dbReference type="PANTHER" id="PTHR30383:SF5">
    <property type="entry name" value="SGNH HYDROLASE-TYPE ESTERASE DOMAIN-CONTAINING PROTEIN"/>
    <property type="match status" value="1"/>
</dbReference>
<reference evidence="3 4" key="1">
    <citation type="submission" date="2020-08" db="EMBL/GenBank/DDBJ databases">
        <title>Sequencing the genomes of 1000 actinobacteria strains.</title>
        <authorList>
            <person name="Klenk H.-P."/>
        </authorList>
    </citation>
    <scope>NUCLEOTIDE SEQUENCE [LARGE SCALE GENOMIC DNA]</scope>
    <source>
        <strain evidence="3 4">DSM 45486</strain>
    </source>
</reference>
<evidence type="ECO:0000259" key="2">
    <source>
        <dbReference type="Pfam" id="PF13472"/>
    </source>
</evidence>
<dbReference type="InterPro" id="IPR036514">
    <property type="entry name" value="SGNH_hydro_sf"/>
</dbReference>
<evidence type="ECO:0000313" key="4">
    <source>
        <dbReference type="Proteomes" id="UP000552097"/>
    </source>
</evidence>
<feature type="chain" id="PRO_5039676144" evidence="1">
    <location>
        <begin position="23"/>
        <end position="270"/>
    </location>
</feature>
<feature type="domain" description="SGNH hydrolase-type esterase" evidence="2">
    <location>
        <begin position="58"/>
        <end position="212"/>
    </location>
</feature>
<protein>
    <submittedName>
        <fullName evidence="3">Lysophospholipase L1-like esterase</fullName>
    </submittedName>
</protein>
<dbReference type="InterPro" id="IPR013830">
    <property type="entry name" value="SGNH_hydro"/>
</dbReference>
<dbReference type="InterPro" id="IPR051532">
    <property type="entry name" value="Ester_Hydrolysis_Enzymes"/>
</dbReference>
<keyword evidence="1" id="KW-0732">Signal</keyword>
<dbReference type="PANTHER" id="PTHR30383">
    <property type="entry name" value="THIOESTERASE 1/PROTEASE 1/LYSOPHOSPHOLIPASE L1"/>
    <property type="match status" value="1"/>
</dbReference>
<name>A0A7W9HFH8_9PSEU</name>
<feature type="signal peptide" evidence="1">
    <location>
        <begin position="1"/>
        <end position="22"/>
    </location>
</feature>
<sequence length="270" mass="28821">MSIFTRKRVVVGVCLLLAAALGATGTAGYLAFVRSPDNAPAEACGGTPGARPVVVNAGASMTQGTLGGDWVGALRDRPEFAEYEFVNAGINGDTSADLLARVDTDVMACRPAAVTILVGSNDVRNGTPPDQYRDNLTAIVDRIKARTTARISLMSLPPLGEDLNTDINRTLSGYNAAIKETAARAGVDYVPVHERMVDILARHDNRRPYDFSFVLALTAATRHYVLGQSWDDVARSGGRELLIDDIHLSDRGAAQLTELAANWLTTALKP</sequence>
<keyword evidence="4" id="KW-1185">Reference proteome</keyword>
<organism evidence="3 4">
    <name type="scientific">Saccharothrix ecbatanensis</name>
    <dbReference type="NCBI Taxonomy" id="1105145"/>
    <lineage>
        <taxon>Bacteria</taxon>
        <taxon>Bacillati</taxon>
        <taxon>Actinomycetota</taxon>
        <taxon>Actinomycetes</taxon>
        <taxon>Pseudonocardiales</taxon>
        <taxon>Pseudonocardiaceae</taxon>
        <taxon>Saccharothrix</taxon>
    </lineage>
</organism>
<dbReference type="EMBL" id="JACHMO010000001">
    <property type="protein sequence ID" value="MBB5801031.1"/>
    <property type="molecule type" value="Genomic_DNA"/>
</dbReference>
<evidence type="ECO:0000313" key="3">
    <source>
        <dbReference type="EMBL" id="MBB5801031.1"/>
    </source>
</evidence>
<proteinExistence type="predicted"/>
<dbReference type="Proteomes" id="UP000552097">
    <property type="component" value="Unassembled WGS sequence"/>
</dbReference>
<dbReference type="Gene3D" id="3.40.50.1110">
    <property type="entry name" value="SGNH hydrolase"/>
    <property type="match status" value="1"/>
</dbReference>
<dbReference type="GO" id="GO:0004622">
    <property type="term" value="F:phosphatidylcholine lysophospholipase activity"/>
    <property type="evidence" value="ECO:0007669"/>
    <property type="project" value="TreeGrafter"/>
</dbReference>